<organism evidence="1">
    <name type="scientific">marine sediment metagenome</name>
    <dbReference type="NCBI Taxonomy" id="412755"/>
    <lineage>
        <taxon>unclassified sequences</taxon>
        <taxon>metagenomes</taxon>
        <taxon>ecological metagenomes</taxon>
    </lineage>
</organism>
<accession>A0A0F9U8D9</accession>
<protein>
    <submittedName>
        <fullName evidence="1">Uncharacterized protein</fullName>
    </submittedName>
</protein>
<reference evidence="1" key="1">
    <citation type="journal article" date="2015" name="Nature">
        <title>Complex archaea that bridge the gap between prokaryotes and eukaryotes.</title>
        <authorList>
            <person name="Spang A."/>
            <person name="Saw J.H."/>
            <person name="Jorgensen S.L."/>
            <person name="Zaremba-Niedzwiedzka K."/>
            <person name="Martijn J."/>
            <person name="Lind A.E."/>
            <person name="van Eijk R."/>
            <person name="Schleper C."/>
            <person name="Guy L."/>
            <person name="Ettema T.J."/>
        </authorList>
    </citation>
    <scope>NUCLEOTIDE SEQUENCE</scope>
</reference>
<dbReference type="AlphaFoldDB" id="A0A0F9U8D9"/>
<proteinExistence type="predicted"/>
<comment type="caution">
    <text evidence="1">The sequence shown here is derived from an EMBL/GenBank/DDBJ whole genome shotgun (WGS) entry which is preliminary data.</text>
</comment>
<evidence type="ECO:0000313" key="1">
    <source>
        <dbReference type="EMBL" id="KKN49903.1"/>
    </source>
</evidence>
<gene>
    <name evidence="1" type="ORF">LCGC14_0638290</name>
</gene>
<dbReference type="EMBL" id="LAZR01001145">
    <property type="protein sequence ID" value="KKN49903.1"/>
    <property type="molecule type" value="Genomic_DNA"/>
</dbReference>
<sequence>MAGFDLAAQHGGQITGFGMIEGGYFDFSAGSQTADVPTRMSYAYMGFGVTRNNDVNSDVVDSLIATTDGDITNGVITFRRQGLQAADSRVYYTLTGF</sequence>
<name>A0A0F9U8D9_9ZZZZ</name>